<gene>
    <name evidence="2" type="ORF">OXX778_LOCUS21403</name>
</gene>
<dbReference type="Proteomes" id="UP000663879">
    <property type="component" value="Unassembled WGS sequence"/>
</dbReference>
<dbReference type="EMBL" id="CAJNOC010007862">
    <property type="protein sequence ID" value="CAF1106266.1"/>
    <property type="molecule type" value="Genomic_DNA"/>
</dbReference>
<name>A0A814PJL5_9BILA</name>
<dbReference type="AlphaFoldDB" id="A0A814PJL5"/>
<protein>
    <submittedName>
        <fullName evidence="2">Uncharacterized protein</fullName>
    </submittedName>
</protein>
<evidence type="ECO:0000256" key="1">
    <source>
        <dbReference type="SAM" id="MobiDB-lite"/>
    </source>
</evidence>
<feature type="region of interest" description="Disordered" evidence="1">
    <location>
        <begin position="55"/>
        <end position="80"/>
    </location>
</feature>
<feature type="compositionally biased region" description="Polar residues" evidence="1">
    <location>
        <begin position="55"/>
        <end position="68"/>
    </location>
</feature>
<evidence type="ECO:0000313" key="2">
    <source>
        <dbReference type="EMBL" id="CAF1106266.1"/>
    </source>
</evidence>
<keyword evidence="3" id="KW-1185">Reference proteome</keyword>
<feature type="compositionally biased region" description="Acidic residues" evidence="1">
    <location>
        <begin position="69"/>
        <end position="80"/>
    </location>
</feature>
<accession>A0A814PJL5</accession>
<proteinExistence type="predicted"/>
<reference evidence="2" key="1">
    <citation type="submission" date="2021-02" db="EMBL/GenBank/DDBJ databases">
        <authorList>
            <person name="Nowell W R."/>
        </authorList>
    </citation>
    <scope>NUCLEOTIDE SEQUENCE</scope>
    <source>
        <strain evidence="2">Ploen Becks lab</strain>
    </source>
</reference>
<organism evidence="2 3">
    <name type="scientific">Brachionus calyciflorus</name>
    <dbReference type="NCBI Taxonomy" id="104777"/>
    <lineage>
        <taxon>Eukaryota</taxon>
        <taxon>Metazoa</taxon>
        <taxon>Spiralia</taxon>
        <taxon>Gnathifera</taxon>
        <taxon>Rotifera</taxon>
        <taxon>Eurotatoria</taxon>
        <taxon>Monogononta</taxon>
        <taxon>Pseudotrocha</taxon>
        <taxon>Ploima</taxon>
        <taxon>Brachionidae</taxon>
        <taxon>Brachionus</taxon>
    </lineage>
</organism>
<comment type="caution">
    <text evidence="2">The sequence shown here is derived from an EMBL/GenBank/DDBJ whole genome shotgun (WGS) entry which is preliminary data.</text>
</comment>
<evidence type="ECO:0000313" key="3">
    <source>
        <dbReference type="Proteomes" id="UP000663879"/>
    </source>
</evidence>
<sequence length="80" mass="8960">MEDNVVIAAVIQSDSTLVQIEEVNFSTSQEDPFEITVINNNVANENVQLMTSSTTLQNKISRPQLETSENSEDELFNQAR</sequence>